<dbReference type="InterPro" id="IPR001041">
    <property type="entry name" value="2Fe-2S_ferredoxin-type"/>
</dbReference>
<dbReference type="InterPro" id="IPR017938">
    <property type="entry name" value="Riboflavin_synthase-like_b-brl"/>
</dbReference>
<dbReference type="Gene3D" id="3.10.20.30">
    <property type="match status" value="1"/>
</dbReference>
<evidence type="ECO:0000313" key="6">
    <source>
        <dbReference type="EMBL" id="OYO14353.1"/>
    </source>
</evidence>
<dbReference type="InterPro" id="IPR050415">
    <property type="entry name" value="MRET"/>
</dbReference>
<dbReference type="PROSITE" id="PS51085">
    <property type="entry name" value="2FE2S_FER_2"/>
    <property type="match status" value="1"/>
</dbReference>
<evidence type="ECO:0000259" key="4">
    <source>
        <dbReference type="PROSITE" id="PS51085"/>
    </source>
</evidence>
<keyword evidence="7" id="KW-1185">Reference proteome</keyword>
<dbReference type="InterPro" id="IPR036010">
    <property type="entry name" value="2Fe-2S_ferredoxin-like_sf"/>
</dbReference>
<dbReference type="RefSeq" id="WP_094405206.1">
    <property type="nucleotide sequence ID" value="NZ_NMVO01000012.1"/>
</dbReference>
<dbReference type="InterPro" id="IPR008333">
    <property type="entry name" value="Cbr1-like_FAD-bd_dom"/>
</dbReference>
<dbReference type="PANTHER" id="PTHR47354">
    <property type="entry name" value="NADH OXIDOREDUCTASE HCR"/>
    <property type="match status" value="1"/>
</dbReference>
<dbReference type="CDD" id="cd00207">
    <property type="entry name" value="fer2"/>
    <property type="match status" value="1"/>
</dbReference>
<dbReference type="SUPFAM" id="SSF52343">
    <property type="entry name" value="Ferredoxin reductase-like, C-terminal NADP-linked domain"/>
    <property type="match status" value="1"/>
</dbReference>
<dbReference type="SUPFAM" id="SSF54292">
    <property type="entry name" value="2Fe-2S ferredoxin-like"/>
    <property type="match status" value="1"/>
</dbReference>
<organism evidence="6 7">
    <name type="scientific">Enemella evansiae</name>
    <dbReference type="NCBI Taxonomy" id="2016499"/>
    <lineage>
        <taxon>Bacteria</taxon>
        <taxon>Bacillati</taxon>
        <taxon>Actinomycetota</taxon>
        <taxon>Actinomycetes</taxon>
        <taxon>Propionibacteriales</taxon>
        <taxon>Propionibacteriaceae</taxon>
        <taxon>Enemella</taxon>
    </lineage>
</organism>
<name>A0A255GJ36_9ACTN</name>
<dbReference type="OrthoDB" id="9796486at2"/>
<dbReference type="InterPro" id="IPR001433">
    <property type="entry name" value="OxRdtase_FAD/NAD-bd"/>
</dbReference>
<dbReference type="InterPro" id="IPR012675">
    <property type="entry name" value="Beta-grasp_dom_sf"/>
</dbReference>
<dbReference type="Pfam" id="PF00175">
    <property type="entry name" value="NAD_binding_1"/>
    <property type="match status" value="1"/>
</dbReference>
<keyword evidence="3" id="KW-0411">Iron-sulfur</keyword>
<dbReference type="CDD" id="cd06187">
    <property type="entry name" value="O2ase_reductase_like"/>
    <property type="match status" value="1"/>
</dbReference>
<accession>A0A255GJ36</accession>
<dbReference type="AlphaFoldDB" id="A0A255GJ36"/>
<feature type="domain" description="2Fe-2S ferredoxin-type" evidence="4">
    <location>
        <begin position="5"/>
        <end position="99"/>
    </location>
</feature>
<evidence type="ECO:0000256" key="3">
    <source>
        <dbReference type="ARBA" id="ARBA00023014"/>
    </source>
</evidence>
<dbReference type="EMBL" id="NMVO01000012">
    <property type="protein sequence ID" value="OYO14353.1"/>
    <property type="molecule type" value="Genomic_DNA"/>
</dbReference>
<dbReference type="PRINTS" id="PR00371">
    <property type="entry name" value="FPNCR"/>
</dbReference>
<dbReference type="Pfam" id="PF00111">
    <property type="entry name" value="Fer2"/>
    <property type="match status" value="1"/>
</dbReference>
<dbReference type="GO" id="GO:0016491">
    <property type="term" value="F:oxidoreductase activity"/>
    <property type="evidence" value="ECO:0007669"/>
    <property type="project" value="InterPro"/>
</dbReference>
<reference evidence="6 7" key="1">
    <citation type="submission" date="2017-07" db="EMBL/GenBank/DDBJ databases">
        <title>Draft whole genome sequences of clinical Proprionibacteriaceae strains.</title>
        <authorList>
            <person name="Bernier A.-M."/>
            <person name="Bernard K."/>
            <person name="Domingo M.-C."/>
        </authorList>
    </citation>
    <scope>NUCLEOTIDE SEQUENCE [LARGE SCALE GENOMIC DNA]</scope>
    <source>
        <strain evidence="6 7">NML 030167</strain>
    </source>
</reference>
<dbReference type="InterPro" id="IPR006058">
    <property type="entry name" value="2Fe2S_fd_BS"/>
</dbReference>
<keyword evidence="2" id="KW-0001">2Fe-2S</keyword>
<evidence type="ECO:0000256" key="2">
    <source>
        <dbReference type="ARBA" id="ARBA00022714"/>
    </source>
</evidence>
<protein>
    <submittedName>
        <fullName evidence="6">Oxidoreductase</fullName>
    </submittedName>
</protein>
<feature type="domain" description="FAD-binding FR-type" evidence="5">
    <location>
        <begin position="104"/>
        <end position="205"/>
    </location>
</feature>
<dbReference type="InterPro" id="IPR017927">
    <property type="entry name" value="FAD-bd_FR_type"/>
</dbReference>
<dbReference type="GO" id="GO:0051537">
    <property type="term" value="F:2 iron, 2 sulfur cluster binding"/>
    <property type="evidence" value="ECO:0007669"/>
    <property type="project" value="UniProtKB-KW"/>
</dbReference>
<keyword evidence="2" id="KW-0408">Iron</keyword>
<dbReference type="PANTHER" id="PTHR47354:SF5">
    <property type="entry name" value="PROTEIN RFBI"/>
    <property type="match status" value="1"/>
</dbReference>
<dbReference type="PROSITE" id="PS00197">
    <property type="entry name" value="2FE2S_FER_1"/>
    <property type="match status" value="1"/>
</dbReference>
<keyword evidence="2" id="KW-0479">Metal-binding</keyword>
<dbReference type="Pfam" id="PF00970">
    <property type="entry name" value="FAD_binding_6"/>
    <property type="match status" value="1"/>
</dbReference>
<gene>
    <name evidence="6" type="ORF">CGZ94_06980</name>
</gene>
<sequence>MTGTHTITVEPLGREVQCREDQTILDACLRAGVWLPHSCTHGTCATCKVELLDGDVDHGEASGFALMDFEREEGKTLTCCARPETDVTLEADIDVDEELEVFPVEDFAGTIVELADISADVKRLRIELDRDLGFNAGQYLRVEVPGTDGIDRTWSMANPPTENRIVEFQVRLVPGGLATEGWLWKNAAVGDEVKLSGPYGRFVLRTWEEDKPIVMLAGGTGLAPLASMVRHALENEAYEGEIVLYAGAATRDHLYDVEVFRELAEEYADQFTFHACVADGGGAEGEEGDGYRVGFVNQVMEADFENLKGYQGYMCGSPGMVEACLKSMMGKRLFPRDIFHEDFFNEGDKASGVGSPLIKR</sequence>
<dbReference type="InterPro" id="IPR001709">
    <property type="entry name" value="Flavoprot_Pyr_Nucl_cyt_Rdtase"/>
</dbReference>
<evidence type="ECO:0000256" key="1">
    <source>
        <dbReference type="ARBA" id="ARBA00001974"/>
    </source>
</evidence>
<dbReference type="Gene3D" id="3.40.50.80">
    <property type="entry name" value="Nucleotide-binding domain of ferredoxin-NADP reductase (FNR) module"/>
    <property type="match status" value="1"/>
</dbReference>
<dbReference type="PRINTS" id="PR00410">
    <property type="entry name" value="PHEHYDRXLASE"/>
</dbReference>
<dbReference type="SUPFAM" id="SSF63380">
    <property type="entry name" value="Riboflavin synthase domain-like"/>
    <property type="match status" value="1"/>
</dbReference>
<evidence type="ECO:0000259" key="5">
    <source>
        <dbReference type="PROSITE" id="PS51384"/>
    </source>
</evidence>
<dbReference type="InterPro" id="IPR039261">
    <property type="entry name" value="FNR_nucleotide-bd"/>
</dbReference>
<dbReference type="PROSITE" id="PS51384">
    <property type="entry name" value="FAD_FR"/>
    <property type="match status" value="1"/>
</dbReference>
<comment type="caution">
    <text evidence="6">The sequence shown here is derived from an EMBL/GenBank/DDBJ whole genome shotgun (WGS) entry which is preliminary data.</text>
</comment>
<proteinExistence type="predicted"/>
<evidence type="ECO:0000313" key="7">
    <source>
        <dbReference type="Proteomes" id="UP000215896"/>
    </source>
</evidence>
<dbReference type="Gene3D" id="2.40.30.10">
    <property type="entry name" value="Translation factors"/>
    <property type="match status" value="1"/>
</dbReference>
<comment type="cofactor">
    <cofactor evidence="1">
        <name>FAD</name>
        <dbReference type="ChEBI" id="CHEBI:57692"/>
    </cofactor>
</comment>
<dbReference type="Proteomes" id="UP000215896">
    <property type="component" value="Unassembled WGS sequence"/>
</dbReference>